<proteinExistence type="predicted"/>
<protein>
    <submittedName>
        <fullName evidence="1">Unannotated protein</fullName>
    </submittedName>
</protein>
<name>A0A6J7NTR5_9ZZZZ</name>
<dbReference type="AlphaFoldDB" id="A0A6J7NTR5"/>
<dbReference type="EMBL" id="CAFBPA010000022">
    <property type="protein sequence ID" value="CAB4996900.1"/>
    <property type="molecule type" value="Genomic_DNA"/>
</dbReference>
<accession>A0A6J7NTR5</accession>
<organism evidence="1">
    <name type="scientific">freshwater metagenome</name>
    <dbReference type="NCBI Taxonomy" id="449393"/>
    <lineage>
        <taxon>unclassified sequences</taxon>
        <taxon>metagenomes</taxon>
        <taxon>ecological metagenomes</taxon>
    </lineage>
</organism>
<gene>
    <name evidence="1" type="ORF">UFOPK4043_00253</name>
</gene>
<reference evidence="1" key="1">
    <citation type="submission" date="2020-05" db="EMBL/GenBank/DDBJ databases">
        <authorList>
            <person name="Chiriac C."/>
            <person name="Salcher M."/>
            <person name="Ghai R."/>
            <person name="Kavagutti S V."/>
        </authorList>
    </citation>
    <scope>NUCLEOTIDE SEQUENCE</scope>
</reference>
<sequence>MRLMTRYIAALAAATLLVGVTAIPASAATGVITASWGKGSPNFTDPWTMPAIMYTSVNDVYASSTTGVNVTLSASGGCTVSQKQLTVTSGATPCVLVMNSPAGNGLDAATATFTIPTIPVGQSAKFGSVWNKTPQKVTEGKTYVMGAPKLKTNKGKLVTFKIATGSNLCTVVKDSSKGWLLKVGKKTGKCSVTATSAAVPPNYAALNTASYWTVVKPS</sequence>
<evidence type="ECO:0000313" key="1">
    <source>
        <dbReference type="EMBL" id="CAB4996900.1"/>
    </source>
</evidence>